<dbReference type="InterPro" id="IPR036236">
    <property type="entry name" value="Znf_C2H2_sf"/>
</dbReference>
<evidence type="ECO:0000256" key="7">
    <source>
        <dbReference type="ARBA" id="ARBA00022840"/>
    </source>
</evidence>
<gene>
    <name evidence="10" type="ORF">EB796_021752</name>
</gene>
<dbReference type="InterPro" id="IPR027417">
    <property type="entry name" value="P-loop_NTPase"/>
</dbReference>
<evidence type="ECO:0000313" key="10">
    <source>
        <dbReference type="EMBL" id="KAF6019932.1"/>
    </source>
</evidence>
<keyword evidence="8" id="KW-0863">Zinc-finger</keyword>
<dbReference type="Proteomes" id="UP000593567">
    <property type="component" value="Unassembled WGS sequence"/>
</dbReference>
<dbReference type="AlphaFoldDB" id="A0A7J7J172"/>
<evidence type="ECO:0000256" key="1">
    <source>
        <dbReference type="ARBA" id="ARBA00004496"/>
    </source>
</evidence>
<dbReference type="Gene3D" id="3.40.50.300">
    <property type="entry name" value="P-loop containing nucleotide triphosphate hydrolases"/>
    <property type="match status" value="1"/>
</dbReference>
<dbReference type="GO" id="GO:0008270">
    <property type="term" value="F:zinc ion binding"/>
    <property type="evidence" value="ECO:0007669"/>
    <property type="project" value="UniProtKB-KW"/>
</dbReference>
<comment type="caution">
    <text evidence="10">The sequence shown here is derived from an EMBL/GenBank/DDBJ whole genome shotgun (WGS) entry which is preliminary data.</text>
</comment>
<dbReference type="InterPro" id="IPR049080">
    <property type="entry name" value="MOV-10-like_beta-barrel"/>
</dbReference>
<keyword evidence="4" id="KW-0547">Nucleotide-binding</keyword>
<dbReference type="OrthoDB" id="6513042at2759"/>
<dbReference type="InterPro" id="IPR013087">
    <property type="entry name" value="Znf_C2H2_type"/>
</dbReference>
<dbReference type="SUPFAM" id="SSF52540">
    <property type="entry name" value="P-loop containing nucleoside triphosphate hydrolases"/>
    <property type="match status" value="1"/>
</dbReference>
<feature type="domain" description="C2H2-type" evidence="9">
    <location>
        <begin position="103"/>
        <end position="132"/>
    </location>
</feature>
<evidence type="ECO:0000313" key="11">
    <source>
        <dbReference type="Proteomes" id="UP000593567"/>
    </source>
</evidence>
<dbReference type="Gene3D" id="3.30.160.60">
    <property type="entry name" value="Classic Zinc Finger"/>
    <property type="match status" value="1"/>
</dbReference>
<evidence type="ECO:0000256" key="2">
    <source>
        <dbReference type="ARBA" id="ARBA00005601"/>
    </source>
</evidence>
<dbReference type="Pfam" id="PF21635">
    <property type="entry name" value="Mov-10_helical"/>
    <property type="match status" value="1"/>
</dbReference>
<dbReference type="EMBL" id="VXIV02003204">
    <property type="protein sequence ID" value="KAF6019932.1"/>
    <property type="molecule type" value="Genomic_DNA"/>
</dbReference>
<dbReference type="Pfam" id="PF13086">
    <property type="entry name" value="AAA_11"/>
    <property type="match status" value="1"/>
</dbReference>
<dbReference type="Pfam" id="PF12874">
    <property type="entry name" value="zf-met"/>
    <property type="match status" value="2"/>
</dbReference>
<evidence type="ECO:0000256" key="8">
    <source>
        <dbReference type="PROSITE-ProRule" id="PRU00042"/>
    </source>
</evidence>
<dbReference type="InterPro" id="IPR049079">
    <property type="entry name" value="Mov-10_helical"/>
</dbReference>
<keyword evidence="8" id="KW-0862">Zinc</keyword>
<evidence type="ECO:0000256" key="4">
    <source>
        <dbReference type="ARBA" id="ARBA00022741"/>
    </source>
</evidence>
<evidence type="ECO:0000256" key="6">
    <source>
        <dbReference type="ARBA" id="ARBA00022806"/>
    </source>
</evidence>
<protein>
    <submittedName>
        <fullName evidence="10">MOV10</fullName>
    </submittedName>
</protein>
<dbReference type="PROSITE" id="PS00028">
    <property type="entry name" value="ZINC_FINGER_C2H2_1"/>
    <property type="match status" value="1"/>
</dbReference>
<dbReference type="SUPFAM" id="SSF57667">
    <property type="entry name" value="beta-beta-alpha zinc fingers"/>
    <property type="match status" value="2"/>
</dbReference>
<keyword evidence="3" id="KW-0963">Cytoplasm</keyword>
<proteinExistence type="inferred from homology"/>
<dbReference type="PANTHER" id="PTHR45418">
    <property type="entry name" value="CANCER/TESTIS ANTIGEN 55"/>
    <property type="match status" value="1"/>
</dbReference>
<dbReference type="PROSITE" id="PS50157">
    <property type="entry name" value="ZINC_FINGER_C2H2_2"/>
    <property type="match status" value="1"/>
</dbReference>
<keyword evidence="11" id="KW-1185">Reference proteome</keyword>
<dbReference type="Pfam" id="PF21634">
    <property type="entry name" value="MOV-10_beta-barrel"/>
    <property type="match status" value="1"/>
</dbReference>
<sequence>MMAQADVNLQLAAIYFLKQLDEEGGYSRYYKKELASRYRQFCRRNPRLDKYAYGAMLGYLRKKKFVYMTKGQVIKKPLFISVEANQHLVFTVNPGHESRTEFYVCQVCDRGFPSQNGLGTHIVSDSHIQQLNNLCQSIGNNFICPKLECNFRASNFEGIVWHFQNDKSIKVTRDPNSNEIRTRQDREQKYYCKTCCVRCNSEFSFKQHQAGQRHAMNLFREVYRTNRHHLIQDKGRLEVRFQVQGDGDPGAVLSVNGGQNVDNSVTLQSEIMDLGLPGAAHHIKSQGSYEVKVIIRPTSFGQMKIPILLIFKRGTEELKILRESCSIALLTPRSLRRYSLLLRIKSQKRRKHLTSELSPATIDHLPSENLGNSKHTFKKIALEIIHKLKDYKIPDYILEAIQAVADASDEIEAEEIWLQKKHELGLTHLQPSGYSNYFDILLHVEEHQMQHDILQYSMEDVPMRKEAKSNLVVIDNIPGLAENRPSVLTGDSILVTRNPEEGVSFEGRVDSVHNTSIKLGFDESFMKGFVDKMKFKVEFTINRFSIKHEHRAVSLQMMSRIQHLIFPSAMSVPAPLAIKQMRFFNRQVESNYEQNTAVRHIVAGTSQPSPYLIYGPPGTGKTFTLVEAIKQVYTQYPNCRILACAPQNAAADLIAKRLMDHVDKRDILRLNAPSRSYGDVLAEIQKISNYSSKSEGGPGVVGRQMLGGTSGSANMQVEFPVSDILKQRKVLVSTLVTSGRLVSADMVNHFTHIS</sequence>
<keyword evidence="7" id="KW-0067">ATP-binding</keyword>
<comment type="similarity">
    <text evidence="2">Belongs to the DNA2/NAM7 helicase family. SDE3 subfamily.</text>
</comment>
<dbReference type="GO" id="GO:0005737">
    <property type="term" value="C:cytoplasm"/>
    <property type="evidence" value="ECO:0007669"/>
    <property type="project" value="UniProtKB-SubCell"/>
</dbReference>
<keyword evidence="5" id="KW-0378">Hydrolase</keyword>
<dbReference type="SMART" id="SM00355">
    <property type="entry name" value="ZnF_C2H2"/>
    <property type="match status" value="2"/>
</dbReference>
<dbReference type="PANTHER" id="PTHR45418:SF1">
    <property type="entry name" value="CANCER_TESTIS ANTIGEN 55"/>
    <property type="match status" value="1"/>
</dbReference>
<name>A0A7J7J172_BUGNE</name>
<accession>A0A7J7J172</accession>
<dbReference type="GO" id="GO:0005524">
    <property type="term" value="F:ATP binding"/>
    <property type="evidence" value="ECO:0007669"/>
    <property type="project" value="UniProtKB-KW"/>
</dbReference>
<dbReference type="GO" id="GO:0016787">
    <property type="term" value="F:hydrolase activity"/>
    <property type="evidence" value="ECO:0007669"/>
    <property type="project" value="UniProtKB-KW"/>
</dbReference>
<keyword evidence="8" id="KW-0479">Metal-binding</keyword>
<evidence type="ECO:0000259" key="9">
    <source>
        <dbReference type="PROSITE" id="PS50157"/>
    </source>
</evidence>
<evidence type="ECO:0000256" key="3">
    <source>
        <dbReference type="ARBA" id="ARBA00022490"/>
    </source>
</evidence>
<dbReference type="GO" id="GO:0004386">
    <property type="term" value="F:helicase activity"/>
    <property type="evidence" value="ECO:0007669"/>
    <property type="project" value="UniProtKB-KW"/>
</dbReference>
<dbReference type="InterPro" id="IPR041677">
    <property type="entry name" value="DNA2/NAM7_AAA_11"/>
</dbReference>
<evidence type="ECO:0000256" key="5">
    <source>
        <dbReference type="ARBA" id="ARBA00022801"/>
    </source>
</evidence>
<keyword evidence="6" id="KW-0347">Helicase</keyword>
<reference evidence="10" key="1">
    <citation type="submission" date="2020-06" db="EMBL/GenBank/DDBJ databases">
        <title>Draft genome of Bugula neritina, a colonial animal packing powerful symbionts and potential medicines.</title>
        <authorList>
            <person name="Rayko M."/>
        </authorList>
    </citation>
    <scope>NUCLEOTIDE SEQUENCE [LARGE SCALE GENOMIC DNA]</scope>
    <source>
        <strain evidence="10">Kwan_BN1</strain>
    </source>
</reference>
<comment type="subcellular location">
    <subcellularLocation>
        <location evidence="1">Cytoplasm</location>
    </subcellularLocation>
</comment>
<organism evidence="10 11">
    <name type="scientific">Bugula neritina</name>
    <name type="common">Brown bryozoan</name>
    <name type="synonym">Sertularia neritina</name>
    <dbReference type="NCBI Taxonomy" id="10212"/>
    <lineage>
        <taxon>Eukaryota</taxon>
        <taxon>Metazoa</taxon>
        <taxon>Spiralia</taxon>
        <taxon>Lophotrochozoa</taxon>
        <taxon>Bryozoa</taxon>
        <taxon>Gymnolaemata</taxon>
        <taxon>Cheilostomatida</taxon>
        <taxon>Flustrina</taxon>
        <taxon>Buguloidea</taxon>
        <taxon>Bugulidae</taxon>
        <taxon>Bugula</taxon>
    </lineage>
</organism>